<dbReference type="PANTHER" id="PTHR31896">
    <property type="entry name" value="FAMILY REGULATORY PROTEIN, PUTATIVE (AFU_ORTHOLOGUE AFUA_3G14730)-RELATED"/>
    <property type="match status" value="1"/>
</dbReference>
<evidence type="ECO:0000256" key="1">
    <source>
        <dbReference type="ARBA" id="ARBA00022679"/>
    </source>
</evidence>
<dbReference type="Pfam" id="PF02458">
    <property type="entry name" value="Transferase"/>
    <property type="match status" value="2"/>
</dbReference>
<sequence>MGCLAVQVTKFEDGVTAVGVQIAHCLADAISLSRFVHDWSATHQSLITNTPVPELSPIFEPWLLNQRAAKSADDVVPDESVLKIAYELPLHRYDWWASGEESGFGPGAHKIPEVLKDEPRALELARDAEKMPWDTYDVQAPVSHTIIHYTSKELERLWSAAATSPDIYGSAKAGISRHDALVAHIWTLVNRARGPENGDVDSEVHCDVTIGLRTRVSPPLPASFLGSPLQIINTALPWSVASSSPALSRIAVSINATLSRFTPAAVGAQIYAIAHELAPQRLWQAFLGRKHLIVTSWAHTRLYDCDFGTGETPRYVHPIMPLVDGCLQIMEARPKNGKMPGGRWYDDGVDVAIYLEKEAMNRLVQDKRIWR</sequence>
<proteinExistence type="predicted"/>
<evidence type="ECO:0000313" key="2">
    <source>
        <dbReference type="EMBL" id="KAL1602671.1"/>
    </source>
</evidence>
<dbReference type="InterPro" id="IPR051283">
    <property type="entry name" value="Sec_Metabolite_Acyltrans"/>
</dbReference>
<dbReference type="EMBL" id="JAKJXO020000007">
    <property type="protein sequence ID" value="KAL1602671.1"/>
    <property type="molecule type" value="Genomic_DNA"/>
</dbReference>
<name>A0ABR3RE35_9PLEO</name>
<gene>
    <name evidence="2" type="ORF">SLS60_006089</name>
</gene>
<reference evidence="2 3" key="1">
    <citation type="submission" date="2024-02" db="EMBL/GenBank/DDBJ databases">
        <title>De novo assembly and annotation of 12 fungi associated with fruit tree decline syndrome in Ontario, Canada.</title>
        <authorList>
            <person name="Sulman M."/>
            <person name="Ellouze W."/>
            <person name="Ilyukhin E."/>
        </authorList>
    </citation>
    <scope>NUCLEOTIDE SEQUENCE [LARGE SCALE GENOMIC DNA]</scope>
    <source>
        <strain evidence="2 3">M42-189</strain>
    </source>
</reference>
<comment type="caution">
    <text evidence="2">The sequence shown here is derived from an EMBL/GenBank/DDBJ whole genome shotgun (WGS) entry which is preliminary data.</text>
</comment>
<dbReference type="PANTHER" id="PTHR31896:SF64">
    <property type="entry name" value="TRICHOTHECENE 3-O-ACETYLTRANSFERASE"/>
    <property type="match status" value="1"/>
</dbReference>
<dbReference type="Proteomes" id="UP001521785">
    <property type="component" value="Unassembled WGS sequence"/>
</dbReference>
<evidence type="ECO:0008006" key="4">
    <source>
        <dbReference type="Google" id="ProtNLM"/>
    </source>
</evidence>
<dbReference type="InterPro" id="IPR023213">
    <property type="entry name" value="CAT-like_dom_sf"/>
</dbReference>
<keyword evidence="3" id="KW-1185">Reference proteome</keyword>
<accession>A0ABR3RE35</accession>
<evidence type="ECO:0000313" key="3">
    <source>
        <dbReference type="Proteomes" id="UP001521785"/>
    </source>
</evidence>
<keyword evidence="1" id="KW-0808">Transferase</keyword>
<dbReference type="Gene3D" id="3.30.559.10">
    <property type="entry name" value="Chloramphenicol acetyltransferase-like domain"/>
    <property type="match status" value="2"/>
</dbReference>
<organism evidence="2 3">
    <name type="scientific">Paraconiothyrium brasiliense</name>
    <dbReference type="NCBI Taxonomy" id="300254"/>
    <lineage>
        <taxon>Eukaryota</taxon>
        <taxon>Fungi</taxon>
        <taxon>Dikarya</taxon>
        <taxon>Ascomycota</taxon>
        <taxon>Pezizomycotina</taxon>
        <taxon>Dothideomycetes</taxon>
        <taxon>Pleosporomycetidae</taxon>
        <taxon>Pleosporales</taxon>
        <taxon>Massarineae</taxon>
        <taxon>Didymosphaeriaceae</taxon>
        <taxon>Paraconiothyrium</taxon>
    </lineage>
</organism>
<protein>
    <recommendedName>
        <fullName evidence="4">Transferase</fullName>
    </recommendedName>
</protein>